<dbReference type="HAMAP" id="MF_01924">
    <property type="entry name" value="A_A_dipeptidase"/>
    <property type="match status" value="1"/>
</dbReference>
<keyword evidence="7 9" id="KW-0482">Metalloprotease</keyword>
<dbReference type="PANTHER" id="PTHR43126:SF1">
    <property type="entry name" value="D-ALANYL-D-ALANINE DIPEPTIDASE"/>
    <property type="match status" value="1"/>
</dbReference>
<accession>A0ABR5SLK1</accession>
<dbReference type="Proteomes" id="UP000070252">
    <property type="component" value="Unassembled WGS sequence"/>
</dbReference>
<dbReference type="SUPFAM" id="SSF55166">
    <property type="entry name" value="Hedgehog/DD-peptidase"/>
    <property type="match status" value="1"/>
</dbReference>
<dbReference type="Gene3D" id="3.30.1380.10">
    <property type="match status" value="1"/>
</dbReference>
<comment type="cofactor">
    <cofactor evidence="9">
        <name>Zn(2+)</name>
        <dbReference type="ChEBI" id="CHEBI:29105"/>
    </cofactor>
    <text evidence="9">Binds 1 zinc ion per subunit.</text>
</comment>
<dbReference type="InterPro" id="IPR000755">
    <property type="entry name" value="A_A_dipeptidase"/>
</dbReference>
<evidence type="ECO:0000256" key="8">
    <source>
        <dbReference type="ARBA" id="ARBA00023316"/>
    </source>
</evidence>
<evidence type="ECO:0000256" key="2">
    <source>
        <dbReference type="ARBA" id="ARBA00022670"/>
    </source>
</evidence>
<evidence type="ECO:0000256" key="4">
    <source>
        <dbReference type="ARBA" id="ARBA00022801"/>
    </source>
</evidence>
<protein>
    <recommendedName>
        <fullName evidence="9 10">D-alanyl-D-alanine dipeptidase</fullName>
        <shortName evidence="9 10">D-Ala-D-Ala dipeptidase</shortName>
        <ecNumber evidence="9 10">3.4.13.22</ecNumber>
    </recommendedName>
</protein>
<dbReference type="PANTHER" id="PTHR43126">
    <property type="entry name" value="D-ALANYL-D-ALANINE DIPEPTIDASE"/>
    <property type="match status" value="1"/>
</dbReference>
<evidence type="ECO:0000256" key="1">
    <source>
        <dbReference type="ARBA" id="ARBA00001362"/>
    </source>
</evidence>
<comment type="catalytic activity">
    <reaction evidence="1 9 10">
        <text>D-alanyl-D-alanine + H2O = 2 D-alanine</text>
        <dbReference type="Rhea" id="RHEA:20661"/>
        <dbReference type="ChEBI" id="CHEBI:15377"/>
        <dbReference type="ChEBI" id="CHEBI:57416"/>
        <dbReference type="ChEBI" id="CHEBI:57822"/>
        <dbReference type="EC" id="3.4.13.22"/>
    </reaction>
</comment>
<evidence type="ECO:0000256" key="9">
    <source>
        <dbReference type="HAMAP-Rule" id="MF_01924"/>
    </source>
</evidence>
<evidence type="ECO:0000313" key="11">
    <source>
        <dbReference type="EMBL" id="KWX70148.1"/>
    </source>
</evidence>
<feature type="binding site" evidence="9">
    <location>
        <position position="208"/>
    </location>
    <ligand>
        <name>Zn(2+)</name>
        <dbReference type="ChEBI" id="CHEBI:29105"/>
        <note>catalytic</note>
    </ligand>
</feature>
<evidence type="ECO:0000313" key="12">
    <source>
        <dbReference type="Proteomes" id="UP000070252"/>
    </source>
</evidence>
<evidence type="ECO:0000256" key="10">
    <source>
        <dbReference type="PIRNR" id="PIRNR026671"/>
    </source>
</evidence>
<dbReference type="EC" id="3.4.13.22" evidence="9 10"/>
<feature type="site" description="Transition state stabilizer" evidence="9">
    <location>
        <position position="95"/>
    </location>
</feature>
<feature type="binding site" evidence="9">
    <location>
        <position position="147"/>
    </location>
    <ligand>
        <name>Zn(2+)</name>
        <dbReference type="ChEBI" id="CHEBI:29105"/>
        <note>catalytic</note>
    </ligand>
</feature>
<dbReference type="Pfam" id="PF01427">
    <property type="entry name" value="Peptidase_M15"/>
    <property type="match status" value="1"/>
</dbReference>
<keyword evidence="3 9" id="KW-0479">Metal-binding</keyword>
<reference evidence="11 12" key="1">
    <citation type="submission" date="2015-08" db="EMBL/GenBank/DDBJ databases">
        <title>Genome of Paenibacillus jilunlii.</title>
        <authorList>
            <person name="Sant'Anna F.H."/>
            <person name="Ambrosini A."/>
            <person name="Souza R."/>
            <person name="Bach E."/>
            <person name="Fernandes G."/>
            <person name="Balsanelli E."/>
            <person name="Baura V.A."/>
            <person name="Pedrosa F.O."/>
            <person name="Souza E.M."/>
            <person name="Passaglia L."/>
        </authorList>
    </citation>
    <scope>NUCLEOTIDE SEQUENCE [LARGE SCALE GENOMIC DNA]</scope>
    <source>
        <strain evidence="11 12">DSM 23019</strain>
    </source>
</reference>
<comment type="caution">
    <text evidence="11">The sequence shown here is derived from an EMBL/GenBank/DDBJ whole genome shotgun (WGS) entry which is preliminary data.</text>
</comment>
<keyword evidence="6 9" id="KW-0224">Dipeptidase</keyword>
<evidence type="ECO:0000256" key="6">
    <source>
        <dbReference type="ARBA" id="ARBA00022997"/>
    </source>
</evidence>
<keyword evidence="5 9" id="KW-0862">Zinc</keyword>
<dbReference type="EMBL" id="LIPY01000124">
    <property type="protein sequence ID" value="KWX70148.1"/>
    <property type="molecule type" value="Genomic_DNA"/>
</dbReference>
<feature type="active site" description="Proton donor/acceptor" evidence="9">
    <location>
        <position position="205"/>
    </location>
</feature>
<dbReference type="InterPro" id="IPR009045">
    <property type="entry name" value="Zn_M74/Hedgehog-like"/>
</dbReference>
<evidence type="ECO:0000256" key="3">
    <source>
        <dbReference type="ARBA" id="ARBA00022723"/>
    </source>
</evidence>
<proteinExistence type="inferred from homology"/>
<keyword evidence="4 9" id="KW-0378">Hydrolase</keyword>
<keyword evidence="2 9" id="KW-0645">Protease</keyword>
<feature type="binding site" evidence="9">
    <location>
        <position position="140"/>
    </location>
    <ligand>
        <name>Zn(2+)</name>
        <dbReference type="ChEBI" id="CHEBI:29105"/>
        <note>catalytic</note>
    </ligand>
</feature>
<evidence type="ECO:0000256" key="5">
    <source>
        <dbReference type="ARBA" id="ARBA00022833"/>
    </source>
</evidence>
<dbReference type="CDD" id="cd14817">
    <property type="entry name" value="D-Ala-D-Ala_dipeptidase_VanX"/>
    <property type="match status" value="1"/>
</dbReference>
<gene>
    <name evidence="11" type="ORF">AML91_28130</name>
</gene>
<keyword evidence="8 10" id="KW-0961">Cell wall biogenesis/degradation</keyword>
<name>A0ABR5SLK1_9BACL</name>
<evidence type="ECO:0000256" key="7">
    <source>
        <dbReference type="ARBA" id="ARBA00023049"/>
    </source>
</evidence>
<organism evidence="11 12">
    <name type="scientific">Paenibacillus jilunlii</name>
    <dbReference type="NCBI Taxonomy" id="682956"/>
    <lineage>
        <taxon>Bacteria</taxon>
        <taxon>Bacillati</taxon>
        <taxon>Bacillota</taxon>
        <taxon>Bacilli</taxon>
        <taxon>Bacillales</taxon>
        <taxon>Paenibacillaceae</taxon>
        <taxon>Paenibacillus</taxon>
    </lineage>
</organism>
<comment type="function">
    <text evidence="9 10">Catalyzes hydrolysis of the D-alanyl-D-alanine dipeptide.</text>
</comment>
<keyword evidence="12" id="KW-1185">Reference proteome</keyword>
<comment type="similarity">
    <text evidence="9 10">Belongs to the peptidase M15D family.</text>
</comment>
<sequence>MAAAESGYKAGVASQPVKVQKKNSLPKGFVYLDEVIPTAQYEIRYYSENNFTGSRVDGYKAPLAIFSQAGAKALKAVSDDLAGKGYILRIYDAYRPQKAVDDFVAWSQDAADIKMKQQYYPKLDKRNLFKLGFIAKKSGHTRGGTIDLTLAYAKTGTLVDMGSPYDFFGEISYYNTSLISKTQHANRKILKDVMVKHGFKPYSKEWWHFTLIKEPFPSQYFNFDVE</sequence>
<dbReference type="PIRSF" id="PIRSF026671">
    <property type="entry name" value="AA_dipeptidase"/>
    <property type="match status" value="1"/>
</dbReference>